<dbReference type="GO" id="GO:0015074">
    <property type="term" value="P:DNA integration"/>
    <property type="evidence" value="ECO:0007669"/>
    <property type="project" value="InterPro"/>
</dbReference>
<dbReference type="SUPFAM" id="SSF56349">
    <property type="entry name" value="DNA breaking-rejoining enzymes"/>
    <property type="match status" value="1"/>
</dbReference>
<evidence type="ECO:0000256" key="1">
    <source>
        <dbReference type="ARBA" id="ARBA00008857"/>
    </source>
</evidence>
<dbReference type="InterPro" id="IPR035386">
    <property type="entry name" value="Arm-DNA-bind_5"/>
</dbReference>
<dbReference type="GO" id="GO:0003677">
    <property type="term" value="F:DNA binding"/>
    <property type="evidence" value="ECO:0007669"/>
    <property type="project" value="UniProtKB-KW"/>
</dbReference>
<dbReference type="PROSITE" id="PS51898">
    <property type="entry name" value="TYR_RECOMBINASE"/>
    <property type="match status" value="1"/>
</dbReference>
<evidence type="ECO:0000259" key="4">
    <source>
        <dbReference type="PROSITE" id="PS51898"/>
    </source>
</evidence>
<dbReference type="InterPro" id="IPR013762">
    <property type="entry name" value="Integrase-like_cat_sf"/>
</dbReference>
<evidence type="ECO:0000256" key="3">
    <source>
        <dbReference type="ARBA" id="ARBA00023172"/>
    </source>
</evidence>
<dbReference type="Pfam" id="PF00589">
    <property type="entry name" value="Phage_integrase"/>
    <property type="match status" value="1"/>
</dbReference>
<name>A0A642B471_BACOV</name>
<dbReference type="CDD" id="cd01185">
    <property type="entry name" value="INTN1_C_like"/>
    <property type="match status" value="1"/>
</dbReference>
<feature type="non-terminal residue" evidence="5">
    <location>
        <position position="383"/>
    </location>
</feature>
<reference evidence="5" key="1">
    <citation type="journal article" date="2019" name="Nat. Med.">
        <title>A library of human gut bacterial isolates paired with longitudinal multiomics data enables mechanistic microbiome research.</title>
        <authorList>
            <person name="Poyet M."/>
            <person name="Groussin M."/>
            <person name="Gibbons S.M."/>
            <person name="Avila-Pacheco J."/>
            <person name="Jiang X."/>
            <person name="Kearney S.M."/>
            <person name="Perrotta A.R."/>
            <person name="Berdy B."/>
            <person name="Zhao S."/>
            <person name="Lieberman T.D."/>
            <person name="Swanson P.K."/>
            <person name="Smith M."/>
            <person name="Roesemann S."/>
            <person name="Alexander J.E."/>
            <person name="Rich S.A."/>
            <person name="Livny J."/>
            <person name="Vlamakis H."/>
            <person name="Clish C."/>
            <person name="Bullock K."/>
            <person name="Deik A."/>
            <person name="Scott J."/>
            <person name="Pierce K.A."/>
            <person name="Xavier R.J."/>
            <person name="Alm E.J."/>
        </authorList>
    </citation>
    <scope>NUCLEOTIDE SEQUENCE</scope>
    <source>
        <strain evidence="5">BIOML-A21</strain>
    </source>
</reference>
<dbReference type="InterPro" id="IPR050090">
    <property type="entry name" value="Tyrosine_recombinase_XerCD"/>
</dbReference>
<gene>
    <name evidence="5" type="ORF">F3C24_25325</name>
</gene>
<dbReference type="EMBL" id="VWFV01000060">
    <property type="protein sequence ID" value="KAA4609360.1"/>
    <property type="molecule type" value="Genomic_DNA"/>
</dbReference>
<dbReference type="PANTHER" id="PTHR30349:SF64">
    <property type="entry name" value="PROPHAGE INTEGRASE INTD-RELATED"/>
    <property type="match status" value="1"/>
</dbReference>
<comment type="similarity">
    <text evidence="1">Belongs to the 'phage' integrase family.</text>
</comment>
<evidence type="ECO:0000313" key="5">
    <source>
        <dbReference type="EMBL" id="KAA4609360.1"/>
    </source>
</evidence>
<dbReference type="InterPro" id="IPR025269">
    <property type="entry name" value="SAM-like_dom"/>
</dbReference>
<comment type="caution">
    <text evidence="5">The sequence shown here is derived from an EMBL/GenBank/DDBJ whole genome shotgun (WGS) entry which is preliminary data.</text>
</comment>
<evidence type="ECO:0000256" key="2">
    <source>
        <dbReference type="ARBA" id="ARBA00023125"/>
    </source>
</evidence>
<proteinExistence type="inferred from homology"/>
<dbReference type="AlphaFoldDB" id="A0A642B471"/>
<protein>
    <submittedName>
        <fullName evidence="5">Site-specific integrase</fullName>
    </submittedName>
</protein>
<dbReference type="PANTHER" id="PTHR30349">
    <property type="entry name" value="PHAGE INTEGRASE-RELATED"/>
    <property type="match status" value="1"/>
</dbReference>
<sequence>MARSTFKVLFYVNGSKEKDGIVPIMGRVTINGTVAQFSCKQTIPKTLWDAKGNRAKGKSAEARNVNLALDNIKAQIIKHYQRISDREAYVTAEMVRNAYQGVGSEYETLIKAFDKDCANFLKRVGKDRSIGTYKVMVRARNYVAAFIKSFYRRTDMSMLELTPDFIKEFAAYLTAERGLKNATIWLNCMWLKGVVMRAHYNGLIPRNPFAQFHISPNVKEREYLTEDEIKRIMAHEFDNPTLALVRDLFIFACFTALSFVDMKELTTDEIVEVNGEKWILSKRHKTNVPFQVKLLGIPLQIIERYKYLSEDRLVFGKINYWTMCKQLKKVMAECGIEKQISYHCGRHTFGTLALSKGMPIESVSRVLGHTNIVTTQIYAKITT</sequence>
<dbReference type="Gene3D" id="1.10.443.10">
    <property type="entry name" value="Intergrase catalytic core"/>
    <property type="match status" value="1"/>
</dbReference>
<dbReference type="GO" id="GO:0006310">
    <property type="term" value="P:DNA recombination"/>
    <property type="evidence" value="ECO:0007669"/>
    <property type="project" value="UniProtKB-KW"/>
</dbReference>
<dbReference type="Pfam" id="PF17293">
    <property type="entry name" value="Arm-DNA-bind_5"/>
    <property type="match status" value="1"/>
</dbReference>
<accession>A0A642B471</accession>
<dbReference type="InterPro" id="IPR011010">
    <property type="entry name" value="DNA_brk_join_enz"/>
</dbReference>
<keyword evidence="3" id="KW-0233">DNA recombination</keyword>
<dbReference type="InterPro" id="IPR002104">
    <property type="entry name" value="Integrase_catalytic"/>
</dbReference>
<dbReference type="Gene3D" id="1.10.150.130">
    <property type="match status" value="1"/>
</dbReference>
<dbReference type="Pfam" id="PF13102">
    <property type="entry name" value="Phage_int_SAM_5"/>
    <property type="match status" value="1"/>
</dbReference>
<dbReference type="InterPro" id="IPR010998">
    <property type="entry name" value="Integrase_recombinase_N"/>
</dbReference>
<keyword evidence="2" id="KW-0238">DNA-binding</keyword>
<organism evidence="5">
    <name type="scientific">Bacteroides ovatus</name>
    <dbReference type="NCBI Taxonomy" id="28116"/>
    <lineage>
        <taxon>Bacteria</taxon>
        <taxon>Pseudomonadati</taxon>
        <taxon>Bacteroidota</taxon>
        <taxon>Bacteroidia</taxon>
        <taxon>Bacteroidales</taxon>
        <taxon>Bacteroidaceae</taxon>
        <taxon>Bacteroides</taxon>
    </lineage>
</organism>
<feature type="domain" description="Tyr recombinase" evidence="4">
    <location>
        <begin position="219"/>
        <end position="383"/>
    </location>
</feature>